<dbReference type="Proteomes" id="UP000254764">
    <property type="component" value="Unassembled WGS sequence"/>
</dbReference>
<evidence type="ECO:0000313" key="1">
    <source>
        <dbReference type="EMBL" id="SSC64490.1"/>
    </source>
</evidence>
<protein>
    <submittedName>
        <fullName evidence="1">Uncharacterized protein</fullName>
    </submittedName>
</protein>
<dbReference type="AlphaFoldDB" id="A0A376A9Z5"/>
<reference evidence="2" key="1">
    <citation type="submission" date="2018-07" db="EMBL/GenBank/DDBJ databases">
        <authorList>
            <person name="Peiro R."/>
            <person name="Begona"/>
            <person name="Cbmso G."/>
            <person name="Lopez M."/>
            <person name="Gonzalez S."/>
        </authorList>
    </citation>
    <scope>NUCLEOTIDE SEQUENCE [LARGE SCALE GENOMIC DNA]</scope>
</reference>
<organism evidence="1 2">
    <name type="scientific">Ciceribacter selenitireducens ATCC BAA-1503</name>
    <dbReference type="NCBI Taxonomy" id="1336235"/>
    <lineage>
        <taxon>Bacteria</taxon>
        <taxon>Pseudomonadati</taxon>
        <taxon>Pseudomonadota</taxon>
        <taxon>Alphaproteobacteria</taxon>
        <taxon>Hyphomicrobiales</taxon>
        <taxon>Rhizobiaceae</taxon>
        <taxon>Ciceribacter</taxon>
    </lineage>
</organism>
<dbReference type="OrthoDB" id="284897at2"/>
<name>A0A376A9Z5_9HYPH</name>
<sequence>MLFLDTHAEPFGRGITLQIATDDLPHEDLRKLDWPLFEGPSEIWYRIGETEVAGSRGFPRTGP</sequence>
<dbReference type="InterPro" id="IPR029068">
    <property type="entry name" value="Glyas_Bleomycin-R_OHBP_Dase"/>
</dbReference>
<dbReference type="Gene3D" id="3.10.180.10">
    <property type="entry name" value="2,3-Dihydroxybiphenyl 1,2-Dioxygenase, domain 1"/>
    <property type="match status" value="1"/>
</dbReference>
<keyword evidence="2" id="KW-1185">Reference proteome</keyword>
<evidence type="ECO:0000313" key="2">
    <source>
        <dbReference type="Proteomes" id="UP000254764"/>
    </source>
</evidence>
<accession>A0A376A9Z5</accession>
<dbReference type="RefSeq" id="WP_115671667.1">
    <property type="nucleotide sequence ID" value="NZ_UEYP01000011.1"/>
</dbReference>
<proteinExistence type="predicted"/>
<gene>
    <name evidence="1" type="ORF">RHIZ70_198</name>
</gene>
<dbReference type="EMBL" id="UEYP01000011">
    <property type="protein sequence ID" value="SSC64490.1"/>
    <property type="molecule type" value="Genomic_DNA"/>
</dbReference>